<keyword evidence="2 3" id="KW-0175">Coiled coil</keyword>
<dbReference type="AlphaFoldDB" id="A0A3A2ZU57"/>
<dbReference type="GO" id="GO:0005096">
    <property type="term" value="F:GTPase activator activity"/>
    <property type="evidence" value="ECO:0007669"/>
    <property type="project" value="UniProtKB-KW"/>
</dbReference>
<feature type="compositionally biased region" description="Polar residues" evidence="4">
    <location>
        <begin position="522"/>
        <end position="586"/>
    </location>
</feature>
<dbReference type="FunFam" id="1.10.10.750:FF:000003">
    <property type="entry name" value="GTPase activating protein (Evi5)"/>
    <property type="match status" value="1"/>
</dbReference>
<keyword evidence="1" id="KW-0343">GTPase activation</keyword>
<evidence type="ECO:0000256" key="3">
    <source>
        <dbReference type="SAM" id="Coils"/>
    </source>
</evidence>
<feature type="compositionally biased region" description="Basic and acidic residues" evidence="4">
    <location>
        <begin position="1"/>
        <end position="18"/>
    </location>
</feature>
<feature type="region of interest" description="Disordered" evidence="4">
    <location>
        <begin position="1"/>
        <end position="95"/>
    </location>
</feature>
<evidence type="ECO:0000259" key="5">
    <source>
        <dbReference type="PROSITE" id="PS50086"/>
    </source>
</evidence>
<dbReference type="PROSITE" id="PS50086">
    <property type="entry name" value="TBC_RABGAP"/>
    <property type="match status" value="1"/>
</dbReference>
<accession>A0A3A2ZU57</accession>
<protein>
    <submittedName>
        <fullName evidence="6">Gtpase activating protein</fullName>
    </submittedName>
</protein>
<feature type="compositionally biased region" description="Low complexity" evidence="4">
    <location>
        <begin position="743"/>
        <end position="757"/>
    </location>
</feature>
<evidence type="ECO:0000313" key="7">
    <source>
        <dbReference type="Proteomes" id="UP000266188"/>
    </source>
</evidence>
<feature type="region of interest" description="Disordered" evidence="4">
    <location>
        <begin position="863"/>
        <end position="921"/>
    </location>
</feature>
<feature type="compositionally biased region" description="Polar residues" evidence="4">
    <location>
        <begin position="758"/>
        <end position="768"/>
    </location>
</feature>
<dbReference type="STRING" id="2070753.A0A3A2ZU57"/>
<dbReference type="Pfam" id="PF23436">
    <property type="entry name" value="RabGap-TBC_2"/>
    <property type="match status" value="1"/>
</dbReference>
<feature type="region of interest" description="Disordered" evidence="4">
    <location>
        <begin position="723"/>
        <end position="805"/>
    </location>
</feature>
<organism evidence="6 7">
    <name type="scientific">Aspergillus sclerotialis</name>
    <dbReference type="NCBI Taxonomy" id="2070753"/>
    <lineage>
        <taxon>Eukaryota</taxon>
        <taxon>Fungi</taxon>
        <taxon>Dikarya</taxon>
        <taxon>Ascomycota</taxon>
        <taxon>Pezizomycotina</taxon>
        <taxon>Eurotiomycetes</taxon>
        <taxon>Eurotiomycetidae</taxon>
        <taxon>Eurotiales</taxon>
        <taxon>Aspergillaceae</taxon>
        <taxon>Aspergillus</taxon>
        <taxon>Aspergillus subgen. Polypaecilum</taxon>
    </lineage>
</organism>
<comment type="caution">
    <text evidence="6">The sequence shown here is derived from an EMBL/GenBank/DDBJ whole genome shotgun (WGS) entry which is preliminary data.</text>
</comment>
<sequence>MDASHVDPDFSHNDHRNTDSMVTVPLSDVQSNSDPSHPDWRSIPQTPVNNAPETDIEGVTDIAPHYALESELDPNQDQAVPSIRSPLDEVDQEDVENDVVDWAELEKTEEQEPRSEQSDESTALLLARLEEENNALATNPKSGLSKYPHSHKSRPSRSQSLHQIKRLINEPSRPSLRYSQIAPPPMTELEFWAALVADYHQTAQRLPTLTTNKIRGGVPPPLRGVVWPSLAGARDPSLLTEYERLCGETSPYEGLIGKDIGRSFPNVEMFREPHGEGQQMLARVLKCFSLYDTKIGYCQGLGFLVGPLLMHMTDAEAFCVLVRLMDHYNLRTCYLPDLSGLHLRVYQFQNLLARHRPALFEHLESLHVEPAYVSQWFLSFFAVACPLPMLLRIYDVLFLEGASETLMRVGLSLMQRNEKRIMACTEFEDVMQLILSRSIWDTYVAKPVKVPKLMEHSYACHADDLVNDFVSLTSLVTKENLQALEASYSQSQGVPTGISFPQMQASASRFLGRLWTTGSNSYNTKSLNPNTAHTSMTNSNGIRRSASKQSMASTLNSVESTSDASTAPTELSSDPQKPRTKSTMSQNRDRDLHTQIEDLLMALSDLQRQQADLSRELQQEREEREEDHQVAKEMLKHIKSAETETDTEPTDLLAKAEERFSSNEPKRSSTQQTKHQLRHDLTRWKEMHEVEASRCLDLSRRIEESEQENSSLKEQLREARGRIQDGYRDKQRLERTVLDLRSIKTPTSSEPSPTDPTNTLQSPTSDSGTDGGFSKTGLRQLHLVRSNSQKSPAQKQNTPTFNKRTSSLGLQAVLSTENNKPASDEALLLELVNAKTAEAVAKQELEEVKAKLDSLRRMIGVSRSPTTVDNSNNRTSWLARTPSINKTAPEPAKPSQPAASGGFWSGWGRRASPGIEAAAET</sequence>
<name>A0A3A2ZU57_9EURO</name>
<dbReference type="Gene3D" id="1.10.8.270">
    <property type="entry name" value="putative rabgap domain of human tbc1 domain family member 14 like domains"/>
    <property type="match status" value="1"/>
</dbReference>
<dbReference type="OrthoDB" id="159449at2759"/>
<feature type="compositionally biased region" description="Polar residues" evidence="4">
    <location>
        <begin position="863"/>
        <end position="886"/>
    </location>
</feature>
<evidence type="ECO:0000256" key="1">
    <source>
        <dbReference type="ARBA" id="ARBA00022468"/>
    </source>
</evidence>
<feature type="coiled-coil region" evidence="3">
    <location>
        <begin position="831"/>
        <end position="858"/>
    </location>
</feature>
<feature type="compositionally biased region" description="Basic and acidic residues" evidence="4">
    <location>
        <begin position="658"/>
        <end position="667"/>
    </location>
</feature>
<feature type="domain" description="Rab-GAP TBC" evidence="5">
    <location>
        <begin position="217"/>
        <end position="401"/>
    </location>
</feature>
<dbReference type="GO" id="GO:0031267">
    <property type="term" value="F:small GTPase binding"/>
    <property type="evidence" value="ECO:0007669"/>
    <property type="project" value="TreeGrafter"/>
</dbReference>
<dbReference type="InterPro" id="IPR035969">
    <property type="entry name" value="Rab-GAP_TBC_sf"/>
</dbReference>
<dbReference type="FunFam" id="1.10.472.80:FF:000027">
    <property type="entry name" value="GTPase activating protein (Evi5)"/>
    <property type="match status" value="1"/>
</dbReference>
<keyword evidence="7" id="KW-1185">Reference proteome</keyword>
<feature type="region of interest" description="Disordered" evidence="4">
    <location>
        <begin position="522"/>
        <end position="590"/>
    </location>
</feature>
<dbReference type="PANTHER" id="PTHR47219:SF9">
    <property type="entry name" value="GTPASE ACTIVATING PROTEIN AND CENTROSOME-ASSOCIATED, ISOFORM B"/>
    <property type="match status" value="1"/>
</dbReference>
<evidence type="ECO:0000256" key="2">
    <source>
        <dbReference type="ARBA" id="ARBA00023054"/>
    </source>
</evidence>
<dbReference type="InterPro" id="IPR000195">
    <property type="entry name" value="Rab-GAP-TBC_dom"/>
</dbReference>
<gene>
    <name evidence="6" type="ORF">PHISCL_00929</name>
</gene>
<proteinExistence type="predicted"/>
<evidence type="ECO:0000256" key="4">
    <source>
        <dbReference type="SAM" id="MobiDB-lite"/>
    </source>
</evidence>
<feature type="compositionally biased region" description="Polar residues" evidence="4">
    <location>
        <begin position="785"/>
        <end position="805"/>
    </location>
</feature>
<feature type="compositionally biased region" description="Basic and acidic residues" evidence="4">
    <location>
        <begin position="723"/>
        <end position="742"/>
    </location>
</feature>
<dbReference type="FunFam" id="1.10.8.270:FF:000001">
    <property type="entry name" value="TBC1 domain family member 1"/>
    <property type="match status" value="1"/>
</dbReference>
<dbReference type="SMART" id="SM00164">
    <property type="entry name" value="TBC"/>
    <property type="match status" value="1"/>
</dbReference>
<feature type="region of interest" description="Disordered" evidence="4">
    <location>
        <begin position="658"/>
        <end position="678"/>
    </location>
</feature>
<reference evidence="7" key="1">
    <citation type="submission" date="2017-02" db="EMBL/GenBank/DDBJ databases">
        <authorList>
            <person name="Tafer H."/>
            <person name="Lopandic K."/>
        </authorList>
    </citation>
    <scope>NUCLEOTIDE SEQUENCE [LARGE SCALE GENOMIC DNA]</scope>
    <source>
        <strain evidence="7">CBS 366.77</strain>
    </source>
</reference>
<evidence type="ECO:0000313" key="6">
    <source>
        <dbReference type="EMBL" id="RJE26698.1"/>
    </source>
</evidence>
<feature type="coiled-coil region" evidence="3">
    <location>
        <begin position="596"/>
        <end position="634"/>
    </location>
</feature>
<dbReference type="Proteomes" id="UP000266188">
    <property type="component" value="Unassembled WGS sequence"/>
</dbReference>
<dbReference type="SUPFAM" id="SSF47923">
    <property type="entry name" value="Ypt/Rab-GAP domain of gyp1p"/>
    <property type="match status" value="2"/>
</dbReference>
<dbReference type="PANTHER" id="PTHR47219">
    <property type="entry name" value="RAB GTPASE-ACTIVATING PROTEIN 1-LIKE"/>
    <property type="match status" value="1"/>
</dbReference>
<feature type="region of interest" description="Disordered" evidence="4">
    <location>
        <begin position="137"/>
        <end position="161"/>
    </location>
</feature>
<dbReference type="Gene3D" id="1.10.10.750">
    <property type="entry name" value="Ypt/Rab-GAP domain of gyp1p, domain 1"/>
    <property type="match status" value="1"/>
</dbReference>
<dbReference type="Gene3D" id="1.10.472.80">
    <property type="entry name" value="Ypt/Rab-GAP domain of gyp1p, domain 3"/>
    <property type="match status" value="1"/>
</dbReference>
<feature type="compositionally biased region" description="Polar residues" evidence="4">
    <location>
        <begin position="43"/>
        <end position="52"/>
    </location>
</feature>
<dbReference type="EMBL" id="MVGC01000016">
    <property type="protein sequence ID" value="RJE26698.1"/>
    <property type="molecule type" value="Genomic_DNA"/>
</dbReference>
<dbReference type="InterPro" id="IPR050302">
    <property type="entry name" value="Rab_GAP_TBC_domain"/>
</dbReference>